<dbReference type="GO" id="GO:0004518">
    <property type="term" value="F:nuclease activity"/>
    <property type="evidence" value="ECO:0007669"/>
    <property type="project" value="InterPro"/>
</dbReference>
<accession>X1B4M3</accession>
<gene>
    <name evidence="2" type="ORF">S01H4_08092</name>
</gene>
<protein>
    <recommendedName>
        <fullName evidence="1">BFN domain-containing protein</fullName>
    </recommendedName>
</protein>
<evidence type="ECO:0000313" key="2">
    <source>
        <dbReference type="EMBL" id="GAG66951.1"/>
    </source>
</evidence>
<dbReference type="Pfam" id="PF02577">
    <property type="entry name" value="BFN_dom"/>
    <property type="match status" value="1"/>
</dbReference>
<dbReference type="PANTHER" id="PTHR15160:SF1">
    <property type="entry name" value="VON HIPPEL-LINDAU DISEASE TUMOR SUPPRESSOR"/>
    <property type="match status" value="1"/>
</dbReference>
<dbReference type="InterPro" id="IPR036104">
    <property type="entry name" value="BFN_sf"/>
</dbReference>
<feature type="domain" description="BFN" evidence="1">
    <location>
        <begin position="9"/>
        <end position="141"/>
    </location>
</feature>
<dbReference type="InterPro" id="IPR003729">
    <property type="entry name" value="Bi_nuclease_dom"/>
</dbReference>
<dbReference type="PANTHER" id="PTHR15160">
    <property type="entry name" value="VON HIPPEL-LINDAU PROTEIN"/>
    <property type="match status" value="1"/>
</dbReference>
<dbReference type="EMBL" id="BART01002731">
    <property type="protein sequence ID" value="GAG66951.1"/>
    <property type="molecule type" value="Genomic_DNA"/>
</dbReference>
<proteinExistence type="predicted"/>
<organism evidence="2">
    <name type="scientific">marine sediment metagenome</name>
    <dbReference type="NCBI Taxonomy" id="412755"/>
    <lineage>
        <taxon>unclassified sequences</taxon>
        <taxon>metagenomes</taxon>
        <taxon>ecological metagenomes</taxon>
    </lineage>
</organism>
<dbReference type="Gene3D" id="3.10.690.10">
    <property type="entry name" value="Bifunctional nuclease domain"/>
    <property type="match status" value="1"/>
</dbReference>
<comment type="caution">
    <text evidence="2">The sequence shown here is derived from an EMBL/GenBank/DDBJ whole genome shotgun (WGS) entry which is preliminary data.</text>
</comment>
<reference evidence="2" key="1">
    <citation type="journal article" date="2014" name="Front. Microbiol.">
        <title>High frequency of phylogenetically diverse reductive dehalogenase-homologous genes in deep subseafloor sedimentary metagenomes.</title>
        <authorList>
            <person name="Kawai M."/>
            <person name="Futagami T."/>
            <person name="Toyoda A."/>
            <person name="Takaki Y."/>
            <person name="Nishi S."/>
            <person name="Hori S."/>
            <person name="Arai W."/>
            <person name="Tsubouchi T."/>
            <person name="Morono Y."/>
            <person name="Uchiyama I."/>
            <person name="Ito T."/>
            <person name="Fujiyama A."/>
            <person name="Inagaki F."/>
            <person name="Takami H."/>
        </authorList>
    </citation>
    <scope>NUCLEOTIDE SEQUENCE</scope>
    <source>
        <strain evidence="2">Expedition CK06-06</strain>
    </source>
</reference>
<dbReference type="AlphaFoldDB" id="X1B4M3"/>
<dbReference type="PROSITE" id="PS51658">
    <property type="entry name" value="BFN"/>
    <property type="match status" value="1"/>
</dbReference>
<dbReference type="SUPFAM" id="SSF103256">
    <property type="entry name" value="Hypothetical protein TM0160"/>
    <property type="match status" value="1"/>
</dbReference>
<name>X1B4M3_9ZZZZ</name>
<sequence>MKNKKNSNLIKMTLEGVRIELPSHKPILLLKEENGNRYLPIWIGPYEASAIALEMSNIKTPRPMTHDLIINIINNLKISIDNIEITDIRDNTFYAIINIKNTDSKVVRVDSRPSDAIATAVRSKCDIYVAKHVLESGGLRLQSIEEEVKKFKNFLDHVKPEDFEDK</sequence>
<evidence type="ECO:0000259" key="1">
    <source>
        <dbReference type="PROSITE" id="PS51658"/>
    </source>
</evidence>